<dbReference type="STRING" id="1193182.BN11_250002"/>
<dbReference type="InterPro" id="IPR016032">
    <property type="entry name" value="Sig_transdc_resp-reg_C-effctor"/>
</dbReference>
<protein>
    <recommendedName>
        <fullName evidence="2">OmpR/PhoB-type domain-containing protein</fullName>
    </recommendedName>
</protein>
<dbReference type="GO" id="GO:0000160">
    <property type="term" value="P:phosphorelay signal transduction system"/>
    <property type="evidence" value="ECO:0007669"/>
    <property type="project" value="InterPro"/>
</dbReference>
<dbReference type="SUPFAM" id="SSF46894">
    <property type="entry name" value="C-terminal effector domain of the bipartite response regulators"/>
    <property type="match status" value="1"/>
</dbReference>
<organism evidence="3 4">
    <name type="scientific">Nostocoides australiense Ben110</name>
    <dbReference type="NCBI Taxonomy" id="1193182"/>
    <lineage>
        <taxon>Bacteria</taxon>
        <taxon>Bacillati</taxon>
        <taxon>Actinomycetota</taxon>
        <taxon>Actinomycetes</taxon>
        <taxon>Micrococcales</taxon>
        <taxon>Intrasporangiaceae</taxon>
        <taxon>Nostocoides</taxon>
    </lineage>
</organism>
<evidence type="ECO:0000313" key="3">
    <source>
        <dbReference type="EMBL" id="CCH73259.1"/>
    </source>
</evidence>
<name>W6K3H2_9MICO</name>
<feature type="domain" description="OmpR/PhoB-type" evidence="2">
    <location>
        <begin position="19"/>
        <end position="59"/>
    </location>
</feature>
<keyword evidence="4" id="KW-1185">Reference proteome</keyword>
<evidence type="ECO:0000256" key="1">
    <source>
        <dbReference type="ARBA" id="ARBA00023125"/>
    </source>
</evidence>
<proteinExistence type="predicted"/>
<dbReference type="Proteomes" id="UP000035763">
    <property type="component" value="Unassembled WGS sequence"/>
</dbReference>
<gene>
    <name evidence="3" type="ORF">BN11_250002</name>
</gene>
<dbReference type="Pfam" id="PF00486">
    <property type="entry name" value="Trans_reg_C"/>
    <property type="match status" value="1"/>
</dbReference>
<dbReference type="InterPro" id="IPR001867">
    <property type="entry name" value="OmpR/PhoB-type_DNA-bd"/>
</dbReference>
<keyword evidence="1" id="KW-0238">DNA-binding</keyword>
<dbReference type="Gene3D" id="1.10.10.10">
    <property type="entry name" value="Winged helix-like DNA-binding domain superfamily/Winged helix DNA-binding domain"/>
    <property type="match status" value="1"/>
</dbReference>
<comment type="caution">
    <text evidence="3">The sequence shown here is derived from an EMBL/GenBank/DDBJ whole genome shotgun (WGS) entry which is preliminary data.</text>
</comment>
<dbReference type="EMBL" id="CAJA01000168">
    <property type="protein sequence ID" value="CCH73259.1"/>
    <property type="molecule type" value="Genomic_DNA"/>
</dbReference>
<dbReference type="AlphaFoldDB" id="W6K3H2"/>
<dbReference type="GO" id="GO:0003677">
    <property type="term" value="F:DNA binding"/>
    <property type="evidence" value="ECO:0007669"/>
    <property type="project" value="UniProtKB-KW"/>
</dbReference>
<accession>W6K3H2</accession>
<evidence type="ECO:0000259" key="2">
    <source>
        <dbReference type="Pfam" id="PF00486"/>
    </source>
</evidence>
<dbReference type="GO" id="GO:0006355">
    <property type="term" value="P:regulation of DNA-templated transcription"/>
    <property type="evidence" value="ECO:0007669"/>
    <property type="project" value="InterPro"/>
</dbReference>
<dbReference type="InterPro" id="IPR036388">
    <property type="entry name" value="WH-like_DNA-bd_sf"/>
</dbReference>
<reference evidence="3 4" key="1">
    <citation type="journal article" date="2013" name="ISME J.">
        <title>A metabolic model for members of the genus Tetrasphaera involved in enhanced biological phosphorus removal.</title>
        <authorList>
            <person name="Kristiansen R."/>
            <person name="Nguyen H.T.T."/>
            <person name="Saunders A.M."/>
            <person name="Nielsen J.L."/>
            <person name="Wimmer R."/>
            <person name="Le V.Q."/>
            <person name="McIlroy S.J."/>
            <person name="Petrovski S."/>
            <person name="Seviour R.J."/>
            <person name="Calteau A."/>
            <person name="Nielsen K.L."/>
            <person name="Nielsen P.H."/>
        </authorList>
    </citation>
    <scope>NUCLEOTIDE SEQUENCE [LARGE SCALE GENOMIC DNA]</scope>
    <source>
        <strain evidence="3 4">Ben110</strain>
    </source>
</reference>
<evidence type="ECO:0000313" key="4">
    <source>
        <dbReference type="Proteomes" id="UP000035763"/>
    </source>
</evidence>
<sequence>MAPLHGALLAVGRIAGAGAERDRTKKTLDVRISSLRRTRRDSARSPRMLVTVRGFGFCLEISE</sequence>